<proteinExistence type="predicted"/>
<dbReference type="Pfam" id="PF00106">
    <property type="entry name" value="adh_short"/>
    <property type="match status" value="1"/>
</dbReference>
<sequence length="270" mass="29664">MGMQMLLIVTGASKGLGKAITTGFCCMDSSEQQRQQLDRLHVVLAARSANLLEELGRTIMHHNESTKVRVTLSCFAVDLSDLDQLDSHFDRMFQEVNLSGFDRVVFVNNAGSLGYLGPCSSSPSLTGMKATIDFNVTSALWLSSRFAQLVQENSNPDTQKVTLINISSLLAVEAFPTMGIYAAGKAARDNYHATMAKEMPRIKVLNYAPGPLETDMVEEIRAAPKLDKSLKPAFDKKLIDPQDSAKKLVDLVFSDKFESGSHVDYYDISS</sequence>
<keyword evidence="4" id="KW-0560">Oxidoreductase</keyword>
<evidence type="ECO:0000313" key="5">
    <source>
        <dbReference type="EMBL" id="CAB9504518.1"/>
    </source>
</evidence>
<dbReference type="GO" id="GO:0005737">
    <property type="term" value="C:cytoplasm"/>
    <property type="evidence" value="ECO:0007669"/>
    <property type="project" value="UniProtKB-SubCell"/>
</dbReference>
<organism evidence="5 6">
    <name type="scientific">Seminavis robusta</name>
    <dbReference type="NCBI Taxonomy" id="568900"/>
    <lineage>
        <taxon>Eukaryota</taxon>
        <taxon>Sar</taxon>
        <taxon>Stramenopiles</taxon>
        <taxon>Ochrophyta</taxon>
        <taxon>Bacillariophyta</taxon>
        <taxon>Bacillariophyceae</taxon>
        <taxon>Bacillariophycidae</taxon>
        <taxon>Naviculales</taxon>
        <taxon>Naviculaceae</taxon>
        <taxon>Seminavis</taxon>
    </lineage>
</organism>
<evidence type="ECO:0000313" key="6">
    <source>
        <dbReference type="Proteomes" id="UP001153069"/>
    </source>
</evidence>
<dbReference type="PANTHER" id="PTHR44085:SF2">
    <property type="entry name" value="SEPIAPTERIN REDUCTASE"/>
    <property type="match status" value="1"/>
</dbReference>
<name>A0A9N8H7C4_9STRA</name>
<dbReference type="OrthoDB" id="153074at2759"/>
<evidence type="ECO:0000256" key="3">
    <source>
        <dbReference type="ARBA" id="ARBA00022857"/>
    </source>
</evidence>
<comment type="subcellular location">
    <subcellularLocation>
        <location evidence="1">Cytoplasm</location>
    </subcellularLocation>
</comment>
<gene>
    <name evidence="5" type="ORF">SEMRO_199_G084540.1</name>
</gene>
<dbReference type="EMBL" id="CAICTM010000198">
    <property type="protein sequence ID" value="CAB9504518.1"/>
    <property type="molecule type" value="Genomic_DNA"/>
</dbReference>
<comment type="caution">
    <text evidence="5">The sequence shown here is derived from an EMBL/GenBank/DDBJ whole genome shotgun (WGS) entry which is preliminary data.</text>
</comment>
<keyword evidence="2" id="KW-0963">Cytoplasm</keyword>
<accession>A0A9N8H7C4</accession>
<dbReference type="InterPro" id="IPR036291">
    <property type="entry name" value="NAD(P)-bd_dom_sf"/>
</dbReference>
<dbReference type="PANTHER" id="PTHR44085">
    <property type="entry name" value="SEPIAPTERIN REDUCTASE"/>
    <property type="match status" value="1"/>
</dbReference>
<reference evidence="5" key="1">
    <citation type="submission" date="2020-06" db="EMBL/GenBank/DDBJ databases">
        <authorList>
            <consortium name="Plant Systems Biology data submission"/>
        </authorList>
    </citation>
    <scope>NUCLEOTIDE SEQUENCE</scope>
    <source>
        <strain evidence="5">D6</strain>
    </source>
</reference>
<dbReference type="GO" id="GO:0004757">
    <property type="term" value="F:sepiapterin reductase (NADP+) activity"/>
    <property type="evidence" value="ECO:0007669"/>
    <property type="project" value="TreeGrafter"/>
</dbReference>
<keyword evidence="6" id="KW-1185">Reference proteome</keyword>
<dbReference type="SUPFAM" id="SSF51735">
    <property type="entry name" value="NAD(P)-binding Rossmann-fold domains"/>
    <property type="match status" value="1"/>
</dbReference>
<dbReference type="InterPro" id="IPR051721">
    <property type="entry name" value="Biopterin_syn/organic_redct"/>
</dbReference>
<protein>
    <submittedName>
        <fullName evidence="5">Sepiapterin reductase</fullName>
    </submittedName>
</protein>
<keyword evidence="3" id="KW-0521">NADP</keyword>
<dbReference type="AlphaFoldDB" id="A0A9N8H7C4"/>
<dbReference type="Proteomes" id="UP001153069">
    <property type="component" value="Unassembled WGS sequence"/>
</dbReference>
<dbReference type="InterPro" id="IPR002347">
    <property type="entry name" value="SDR_fam"/>
</dbReference>
<dbReference type="GO" id="GO:0006729">
    <property type="term" value="P:tetrahydrobiopterin biosynthetic process"/>
    <property type="evidence" value="ECO:0007669"/>
    <property type="project" value="TreeGrafter"/>
</dbReference>
<evidence type="ECO:0000256" key="4">
    <source>
        <dbReference type="ARBA" id="ARBA00023002"/>
    </source>
</evidence>
<evidence type="ECO:0000256" key="2">
    <source>
        <dbReference type="ARBA" id="ARBA00022490"/>
    </source>
</evidence>
<dbReference type="Gene3D" id="3.40.50.720">
    <property type="entry name" value="NAD(P)-binding Rossmann-like Domain"/>
    <property type="match status" value="1"/>
</dbReference>
<evidence type="ECO:0000256" key="1">
    <source>
        <dbReference type="ARBA" id="ARBA00004496"/>
    </source>
</evidence>
<dbReference type="PRINTS" id="PR00081">
    <property type="entry name" value="GDHRDH"/>
</dbReference>